<protein>
    <submittedName>
        <fullName evidence="2">Uncharacterized protein</fullName>
    </submittedName>
</protein>
<keyword evidence="3" id="KW-1185">Reference proteome</keyword>
<dbReference type="STRING" id="112268.A0A182VWK8"/>
<evidence type="ECO:0000313" key="3">
    <source>
        <dbReference type="Proteomes" id="UP000075920"/>
    </source>
</evidence>
<dbReference type="VEuPathDB" id="VectorBase:AMIN002457"/>
<dbReference type="AlphaFoldDB" id="A0A182VWK8"/>
<reference evidence="3" key="1">
    <citation type="submission" date="2013-03" db="EMBL/GenBank/DDBJ databases">
        <title>The Genome Sequence of Anopheles minimus MINIMUS1.</title>
        <authorList>
            <consortium name="The Broad Institute Genomics Platform"/>
            <person name="Neafsey D.E."/>
            <person name="Walton C."/>
            <person name="Walker B."/>
            <person name="Young S.K."/>
            <person name="Zeng Q."/>
            <person name="Gargeya S."/>
            <person name="Fitzgerald M."/>
            <person name="Haas B."/>
            <person name="Abouelleil A."/>
            <person name="Allen A.W."/>
            <person name="Alvarado L."/>
            <person name="Arachchi H.M."/>
            <person name="Berlin A.M."/>
            <person name="Chapman S.B."/>
            <person name="Gainer-Dewar J."/>
            <person name="Goldberg J."/>
            <person name="Griggs A."/>
            <person name="Gujja S."/>
            <person name="Hansen M."/>
            <person name="Howarth C."/>
            <person name="Imamovic A."/>
            <person name="Ireland A."/>
            <person name="Larimer J."/>
            <person name="McCowan C."/>
            <person name="Murphy C."/>
            <person name="Pearson M."/>
            <person name="Poon T.W."/>
            <person name="Priest M."/>
            <person name="Roberts A."/>
            <person name="Saif S."/>
            <person name="Shea T."/>
            <person name="Sisk P."/>
            <person name="Sykes S."/>
            <person name="Wortman J."/>
            <person name="Nusbaum C."/>
            <person name="Birren B."/>
        </authorList>
    </citation>
    <scope>NUCLEOTIDE SEQUENCE [LARGE SCALE GENOMIC DNA]</scope>
    <source>
        <strain evidence="3">MINIMUS1</strain>
    </source>
</reference>
<reference evidence="2" key="2">
    <citation type="submission" date="2020-05" db="UniProtKB">
        <authorList>
            <consortium name="EnsemblMetazoa"/>
        </authorList>
    </citation>
    <scope>IDENTIFICATION</scope>
    <source>
        <strain evidence="2">MINIMUS1</strain>
    </source>
</reference>
<feature type="compositionally biased region" description="Low complexity" evidence="1">
    <location>
        <begin position="122"/>
        <end position="160"/>
    </location>
</feature>
<feature type="compositionally biased region" description="Low complexity" evidence="1">
    <location>
        <begin position="73"/>
        <end position="85"/>
    </location>
</feature>
<evidence type="ECO:0000313" key="2">
    <source>
        <dbReference type="EnsemblMetazoa" id="AMIN002457-PA"/>
    </source>
</evidence>
<accession>A0A182VWK8</accession>
<evidence type="ECO:0000256" key="1">
    <source>
        <dbReference type="SAM" id="MobiDB-lite"/>
    </source>
</evidence>
<feature type="compositionally biased region" description="Polar residues" evidence="1">
    <location>
        <begin position="61"/>
        <end position="72"/>
    </location>
</feature>
<organism evidence="2 3">
    <name type="scientific">Anopheles minimus</name>
    <dbReference type="NCBI Taxonomy" id="112268"/>
    <lineage>
        <taxon>Eukaryota</taxon>
        <taxon>Metazoa</taxon>
        <taxon>Ecdysozoa</taxon>
        <taxon>Arthropoda</taxon>
        <taxon>Hexapoda</taxon>
        <taxon>Insecta</taxon>
        <taxon>Pterygota</taxon>
        <taxon>Neoptera</taxon>
        <taxon>Endopterygota</taxon>
        <taxon>Diptera</taxon>
        <taxon>Nematocera</taxon>
        <taxon>Culicoidea</taxon>
        <taxon>Culicidae</taxon>
        <taxon>Anophelinae</taxon>
        <taxon>Anopheles</taxon>
    </lineage>
</organism>
<feature type="compositionally biased region" description="Low complexity" evidence="1">
    <location>
        <begin position="96"/>
        <end position="113"/>
    </location>
</feature>
<feature type="region of interest" description="Disordered" evidence="1">
    <location>
        <begin position="35"/>
        <end position="170"/>
    </location>
</feature>
<dbReference type="Proteomes" id="UP000075920">
    <property type="component" value="Unassembled WGS sequence"/>
</dbReference>
<sequence length="255" mass="26528">MDPSMAWYQREQEGPSKYVWMRIWEANSDLYGQLHPNYGPGSNNGQDTLKGPSSRGGTLGSGDQKQQDLLQFNNSTSGNNNGVGNHQQPSPANELTGKNNNSNGSNTGTSTVNGGNGGNAPLSNSNSILNGNNNNVVNVSTTVPGNGNGGNNSSSNNSNNNGGGTTNGELTTGSGNGCMNNNNNNLVGKGGCGTGTGLVSSEKNYNPVRKKLGSMMTDNKASTFNMNKQQQRLIGIHGGCPWRPPGFKYGRGIIG</sequence>
<name>A0A182VWK8_9DIPT</name>
<dbReference type="EnsemblMetazoa" id="AMIN002457-RA">
    <property type="protein sequence ID" value="AMIN002457-PA"/>
    <property type="gene ID" value="AMIN002457"/>
</dbReference>
<proteinExistence type="predicted"/>